<evidence type="ECO:0000313" key="2">
    <source>
        <dbReference type="EMBL" id="MFC4714632.1"/>
    </source>
</evidence>
<evidence type="ECO:0000259" key="1">
    <source>
        <dbReference type="Pfam" id="PF13391"/>
    </source>
</evidence>
<reference evidence="3" key="1">
    <citation type="journal article" date="2019" name="Int. J. Syst. Evol. Microbiol.">
        <title>The Global Catalogue of Microorganisms (GCM) 10K type strain sequencing project: providing services to taxonomists for standard genome sequencing and annotation.</title>
        <authorList>
            <consortium name="The Broad Institute Genomics Platform"/>
            <consortium name="The Broad Institute Genome Sequencing Center for Infectious Disease"/>
            <person name="Wu L."/>
            <person name="Ma J."/>
        </authorList>
    </citation>
    <scope>NUCLEOTIDE SEQUENCE [LARGE SCALE GENOMIC DNA]</scope>
    <source>
        <strain evidence="3">CGMCC 1.12849</strain>
    </source>
</reference>
<dbReference type="Proteomes" id="UP001595884">
    <property type="component" value="Unassembled WGS sequence"/>
</dbReference>
<keyword evidence="2" id="KW-0540">Nuclease</keyword>
<evidence type="ECO:0000313" key="3">
    <source>
        <dbReference type="Proteomes" id="UP001595884"/>
    </source>
</evidence>
<dbReference type="InterPro" id="IPR003615">
    <property type="entry name" value="HNH_nuc"/>
</dbReference>
<dbReference type="RefSeq" id="WP_346060294.1">
    <property type="nucleotide sequence ID" value="NZ_BAAAVQ010000107.1"/>
</dbReference>
<sequence length="314" mass="35805">MTRLWSQIKDLRLRRDAIKWLQLRTNGGEHSLTRDEINDFFFDGERFKLIDPMKGIRKPRELEAALTIMTSFRKPGEERPYADDVGPDNLPRYMWEGNDPDTYTNRGLRLAMERGLPLIWFIGVGGSPMQFHAVCPVKIIGEEPELKRFILTPASEDELSFTNLEERDMAEEIIKRYLLRETKTRLHQPVFRASVIRAYQGRCSICNIGHASLLDAAHIVPDSDEHGIASVTNGLALCKIHHAAFDSSILGITPDYTVEIRPDLLKEVDGPMLEHGLKARHGQALMMLPKNAKERPDRALLATTYKRFLFAQSA</sequence>
<dbReference type="GO" id="GO:0004519">
    <property type="term" value="F:endonuclease activity"/>
    <property type="evidence" value="ECO:0007669"/>
    <property type="project" value="UniProtKB-KW"/>
</dbReference>
<dbReference type="EMBL" id="JBHSHE010000003">
    <property type="protein sequence ID" value="MFC4714632.1"/>
    <property type="molecule type" value="Genomic_DNA"/>
</dbReference>
<organism evidence="2 3">
    <name type="scientific">Glutamicibacter bergerei</name>
    <dbReference type="NCBI Taxonomy" id="256702"/>
    <lineage>
        <taxon>Bacteria</taxon>
        <taxon>Bacillati</taxon>
        <taxon>Actinomycetota</taxon>
        <taxon>Actinomycetes</taxon>
        <taxon>Micrococcales</taxon>
        <taxon>Micrococcaceae</taxon>
        <taxon>Glutamicibacter</taxon>
    </lineage>
</organism>
<comment type="caution">
    <text evidence="2">The sequence shown here is derived from an EMBL/GenBank/DDBJ whole genome shotgun (WGS) entry which is preliminary data.</text>
</comment>
<feature type="domain" description="HNH nuclease" evidence="1">
    <location>
        <begin position="203"/>
        <end position="252"/>
    </location>
</feature>
<protein>
    <submittedName>
        <fullName evidence="2">HNH endonuclease</fullName>
    </submittedName>
</protein>
<accession>A0ABV9MFL1</accession>
<dbReference type="Pfam" id="PF13391">
    <property type="entry name" value="HNH_2"/>
    <property type="match status" value="1"/>
</dbReference>
<keyword evidence="3" id="KW-1185">Reference proteome</keyword>
<name>A0ABV9MFL1_9MICC</name>
<keyword evidence="2" id="KW-0255">Endonuclease</keyword>
<keyword evidence="2" id="KW-0378">Hydrolase</keyword>
<proteinExistence type="predicted"/>
<gene>
    <name evidence="2" type="ORF">ACFO7V_00520</name>
</gene>